<dbReference type="AlphaFoldDB" id="A0A974I4T3"/>
<proteinExistence type="inferred from homology"/>
<comment type="subcellular location">
    <subcellularLocation>
        <location evidence="1">Mitochondrion</location>
    </subcellularLocation>
</comment>
<dbReference type="GO" id="GO:0005739">
    <property type="term" value="C:mitochondrion"/>
    <property type="evidence" value="ECO:0007669"/>
    <property type="project" value="UniProtKB-SubCell"/>
</dbReference>
<evidence type="ECO:0000256" key="6">
    <source>
        <dbReference type="ARBA" id="ARBA00030447"/>
    </source>
</evidence>
<keyword evidence="5" id="KW-0496">Mitochondrion</keyword>
<comment type="similarity">
    <text evidence="8">Belongs to the Smac/DIABLO protein family.</text>
</comment>
<dbReference type="Proteomes" id="UP000694892">
    <property type="component" value="Chromosome 1L"/>
</dbReference>
<dbReference type="GO" id="GO:0051402">
    <property type="term" value="P:neuron apoptotic process"/>
    <property type="evidence" value="ECO:0007669"/>
    <property type="project" value="TreeGrafter"/>
</dbReference>
<feature type="region of interest" description="Disordered" evidence="9">
    <location>
        <begin position="221"/>
        <end position="258"/>
    </location>
</feature>
<gene>
    <name evidence="10" type="ORF">XELAEV_18007809mg</name>
</gene>
<keyword evidence="3" id="KW-0053">Apoptosis</keyword>
<dbReference type="InterPro" id="IPR009062">
    <property type="entry name" value="Smac/DIABLO-like_sf"/>
</dbReference>
<evidence type="ECO:0000256" key="2">
    <source>
        <dbReference type="ARBA" id="ARBA00015078"/>
    </source>
</evidence>
<dbReference type="GO" id="GO:0008631">
    <property type="term" value="P:intrinsic apoptotic signaling pathway in response to oxidative stress"/>
    <property type="evidence" value="ECO:0007669"/>
    <property type="project" value="TreeGrafter"/>
</dbReference>
<keyword evidence="4" id="KW-0809">Transit peptide</keyword>
<evidence type="ECO:0000256" key="7">
    <source>
        <dbReference type="ARBA" id="ARBA00033049"/>
    </source>
</evidence>
<reference evidence="11" key="1">
    <citation type="journal article" date="2016" name="Nature">
        <title>Genome evolution in the allotetraploid frog Xenopus laevis.</title>
        <authorList>
            <person name="Session A.M."/>
            <person name="Uno Y."/>
            <person name="Kwon T."/>
            <person name="Chapman J.A."/>
            <person name="Toyoda A."/>
            <person name="Takahashi S."/>
            <person name="Fukui A."/>
            <person name="Hikosaka A."/>
            <person name="Suzuki A."/>
            <person name="Kondo M."/>
            <person name="van Heeringen S.J."/>
            <person name="Quigley I."/>
            <person name="Heinz S."/>
            <person name="Ogino H."/>
            <person name="Ochi H."/>
            <person name="Hellsten U."/>
            <person name="Lyons J.B."/>
            <person name="Simakov O."/>
            <person name="Putnam N."/>
            <person name="Stites J."/>
            <person name="Kuroki Y."/>
            <person name="Tanaka T."/>
            <person name="Michiue T."/>
            <person name="Watanabe M."/>
            <person name="Bogdanovic O."/>
            <person name="Lister R."/>
            <person name="Georgiou G."/>
            <person name="Paranjpe S.S."/>
            <person name="van Kruijsbergen I."/>
            <person name="Shu S."/>
            <person name="Carlson J."/>
            <person name="Kinoshita T."/>
            <person name="Ohta Y."/>
            <person name="Mawaribuchi S."/>
            <person name="Jenkins J."/>
            <person name="Grimwood J."/>
            <person name="Schmutz J."/>
            <person name="Mitros T."/>
            <person name="Mozaffari S.V."/>
            <person name="Suzuki Y."/>
            <person name="Haramoto Y."/>
            <person name="Yamamoto T.S."/>
            <person name="Takagi C."/>
            <person name="Heald R."/>
            <person name="Miller K."/>
            <person name="Haudenschild C."/>
            <person name="Kitzman J."/>
            <person name="Nakayama T."/>
            <person name="Izutsu Y."/>
            <person name="Robert J."/>
            <person name="Fortriede J."/>
            <person name="Burns K."/>
            <person name="Lotay V."/>
            <person name="Karimi K."/>
            <person name="Yasuoka Y."/>
            <person name="Dichmann D.S."/>
            <person name="Flajnik M.F."/>
            <person name="Houston D.W."/>
            <person name="Shendure J."/>
            <person name="DuPasquier L."/>
            <person name="Vize P.D."/>
            <person name="Zorn A.M."/>
            <person name="Ito M."/>
            <person name="Marcotte E.M."/>
            <person name="Wallingford J.B."/>
            <person name="Ito Y."/>
            <person name="Asashima M."/>
            <person name="Ueno N."/>
            <person name="Matsuda Y."/>
            <person name="Veenstra G.J."/>
            <person name="Fujiyama A."/>
            <person name="Harland R.M."/>
            <person name="Taira M."/>
            <person name="Rokhsar D.S."/>
        </authorList>
    </citation>
    <scope>NUCLEOTIDE SEQUENCE [LARGE SCALE GENOMIC DNA]</scope>
    <source>
        <strain evidence="11">J</strain>
    </source>
</reference>
<evidence type="ECO:0000256" key="5">
    <source>
        <dbReference type="ARBA" id="ARBA00023128"/>
    </source>
</evidence>
<dbReference type="PANTHER" id="PTHR32247">
    <property type="entry name" value="DIABLO HOMOLOG, MITOCHONDRIAL"/>
    <property type="match status" value="1"/>
</dbReference>
<evidence type="ECO:0000256" key="1">
    <source>
        <dbReference type="ARBA" id="ARBA00004173"/>
    </source>
</evidence>
<dbReference type="OMA" id="WRCCAFF"/>
<protein>
    <recommendedName>
        <fullName evidence="2">Diablo homolog, mitochondrial</fullName>
    </recommendedName>
    <alternativeName>
        <fullName evidence="7">Direct IAP-binding protein with low pI</fullName>
    </alternativeName>
    <alternativeName>
        <fullName evidence="6">Second mitochondria-derived activator of caspase</fullName>
    </alternativeName>
</protein>
<accession>A0A974I4T3</accession>
<dbReference type="GO" id="GO:0043065">
    <property type="term" value="P:positive regulation of apoptotic process"/>
    <property type="evidence" value="ECO:0007669"/>
    <property type="project" value="UniProtKB-ARBA"/>
</dbReference>
<evidence type="ECO:0000256" key="4">
    <source>
        <dbReference type="ARBA" id="ARBA00022946"/>
    </source>
</evidence>
<dbReference type="Pfam" id="PF09057">
    <property type="entry name" value="Smac_DIABLO"/>
    <property type="match status" value="1"/>
</dbReference>
<dbReference type="FunFam" id="1.20.58.70:FF:000012">
    <property type="entry name" value="diablo homolog, mitochondrial isoform X1"/>
    <property type="match status" value="1"/>
</dbReference>
<dbReference type="SUPFAM" id="SSF46984">
    <property type="entry name" value="Smac/diablo"/>
    <property type="match status" value="1"/>
</dbReference>
<evidence type="ECO:0000256" key="8">
    <source>
        <dbReference type="ARBA" id="ARBA00046319"/>
    </source>
</evidence>
<evidence type="ECO:0000256" key="9">
    <source>
        <dbReference type="SAM" id="MobiDB-lite"/>
    </source>
</evidence>
<dbReference type="EMBL" id="CM004466">
    <property type="protein sequence ID" value="OCU02048.1"/>
    <property type="molecule type" value="Genomic_DNA"/>
</dbReference>
<dbReference type="PANTHER" id="PTHR32247:SF3">
    <property type="entry name" value="DIABLO IAP-BINDING MITOCHONDRIAL PROTEIN"/>
    <property type="match status" value="1"/>
</dbReference>
<evidence type="ECO:0000313" key="11">
    <source>
        <dbReference type="Proteomes" id="UP000694892"/>
    </source>
</evidence>
<evidence type="ECO:0000313" key="10">
    <source>
        <dbReference type="EMBL" id="OCU02048.1"/>
    </source>
</evidence>
<evidence type="ECO:0000256" key="3">
    <source>
        <dbReference type="ARBA" id="ARBA00022703"/>
    </source>
</evidence>
<name>A0A974I4T3_XENLA</name>
<feature type="compositionally biased region" description="Basic and acidic residues" evidence="9">
    <location>
        <begin position="221"/>
        <end position="232"/>
    </location>
</feature>
<dbReference type="InterPro" id="IPR015142">
    <property type="entry name" value="Smac_DIABLO"/>
</dbReference>
<dbReference type="Gene3D" id="1.20.58.70">
    <property type="match status" value="1"/>
</dbReference>
<organism evidence="10 11">
    <name type="scientific">Xenopus laevis</name>
    <name type="common">African clawed frog</name>
    <dbReference type="NCBI Taxonomy" id="8355"/>
    <lineage>
        <taxon>Eukaryota</taxon>
        <taxon>Metazoa</taxon>
        <taxon>Chordata</taxon>
        <taxon>Craniata</taxon>
        <taxon>Vertebrata</taxon>
        <taxon>Euteleostomi</taxon>
        <taxon>Amphibia</taxon>
        <taxon>Batrachia</taxon>
        <taxon>Anura</taxon>
        <taxon>Pipoidea</taxon>
        <taxon>Pipidae</taxon>
        <taxon>Xenopodinae</taxon>
        <taxon>Xenopus</taxon>
        <taxon>Xenopus</taxon>
    </lineage>
</organism>
<sequence length="258" mass="28584">MTKFYWSLPAATSKMASLARRLLWSVSYIVRESFPIVSKRNCVSLLRGSWRKVLSVGVGTSLCAIPVGQRSEPTLSSESLIKRAASLVADSSSTFLSQTTYALVESLTEYTTAVYTLISLQQKYSSLLDKINSNEESAIWQVIIGARVQINQLKEQYMKYESSWQRAVSLSEMAAEAAYQSGADQASMTVRNHIQIVQTQVQGARDQAHMAEVQLAASQTEEIKRTITEDKGNPPSGGSPRNSLSEEEDIPEAYLRED</sequence>